<protein>
    <submittedName>
        <fullName evidence="1">Metal transporter</fullName>
    </submittedName>
</protein>
<dbReference type="Proteomes" id="UP000304840">
    <property type="component" value="Chromosome"/>
</dbReference>
<dbReference type="AlphaFoldDB" id="A0AAI8CJT6"/>
<dbReference type="InterPro" id="IPR036163">
    <property type="entry name" value="HMA_dom_sf"/>
</dbReference>
<accession>A0AAI8CJT6</accession>
<name>A0AAI8CJT6_9FLAO</name>
<dbReference type="GO" id="GO:0046872">
    <property type="term" value="F:metal ion binding"/>
    <property type="evidence" value="ECO:0007669"/>
    <property type="project" value="InterPro"/>
</dbReference>
<organism evidence="1 2">
    <name type="scientific">Flavobacterium columnare</name>
    <dbReference type="NCBI Taxonomy" id="996"/>
    <lineage>
        <taxon>Bacteria</taxon>
        <taxon>Pseudomonadati</taxon>
        <taxon>Bacteroidota</taxon>
        <taxon>Flavobacteriia</taxon>
        <taxon>Flavobacteriales</taxon>
        <taxon>Flavobacteriaceae</taxon>
        <taxon>Flavobacterium</taxon>
    </lineage>
</organism>
<gene>
    <name evidence="1" type="ORF">UN65_11970</name>
</gene>
<sequence length="130" mass="14988">MIQLNNIQYVLKILYFKKMKKIVLILAVLMSILSFSQEKKNKNAKYDIEVNGNCEMCKKRIEKAAFSISGVKMAQYAIEGKTLHLVINEEKCTLLDIEKAIGKIGHDTKNVKANQEDYEKLHGCCQYERK</sequence>
<reference evidence="2" key="1">
    <citation type="submission" date="2016-03" db="EMBL/GenBank/DDBJ databases">
        <title>Flavobacterium columnare strain B185, complete genome.</title>
        <authorList>
            <person name="Sundberg L.-R."/>
            <person name="Papponen P."/>
            <person name="Laanto E."/>
        </authorList>
    </citation>
    <scope>NUCLEOTIDE SEQUENCE [LARGE SCALE GENOMIC DNA]</scope>
    <source>
        <strain evidence="2">B185</strain>
    </source>
</reference>
<reference evidence="1 2" key="2">
    <citation type="submission" date="2019-05" db="EMBL/GenBank/DDBJ databases">
        <authorList>
            <person name="Ravantti J.J."/>
        </authorList>
    </citation>
    <scope>NUCLEOTIDE SEQUENCE [LARGE SCALE GENOMIC DNA]</scope>
    <source>
        <strain evidence="1 2">B185</strain>
    </source>
</reference>
<proteinExistence type="predicted"/>
<evidence type="ECO:0000313" key="1">
    <source>
        <dbReference type="EMBL" id="AMO21515.2"/>
    </source>
</evidence>
<evidence type="ECO:0000313" key="2">
    <source>
        <dbReference type="Proteomes" id="UP000304840"/>
    </source>
</evidence>
<dbReference type="Gene3D" id="3.30.70.100">
    <property type="match status" value="1"/>
</dbReference>
<dbReference type="SUPFAM" id="SSF55008">
    <property type="entry name" value="HMA, heavy metal-associated domain"/>
    <property type="match status" value="1"/>
</dbReference>
<dbReference type="EMBL" id="CP010992">
    <property type="protein sequence ID" value="AMO21515.2"/>
    <property type="molecule type" value="Genomic_DNA"/>
</dbReference>